<name>A0A173MG75_9BACT</name>
<dbReference type="KEGG" id="fln:FLA_2508"/>
<dbReference type="Proteomes" id="UP000186917">
    <property type="component" value="Unassembled WGS sequence"/>
</dbReference>
<accession>A0A173MG75</accession>
<sequence length="91" mass="10619">MENKQSNPYYIFTQEILDSWVQEGVQYVKVAELETGTQEKYYELIPDPDFMGGDDPIYPIGAEDITELVEIVPHAKFVVHEIYLDMEDEEE</sequence>
<proteinExistence type="predicted"/>
<dbReference type="OrthoDB" id="678780at2"/>
<dbReference type="RefSeq" id="WP_076380745.1">
    <property type="nucleotide sequence ID" value="NZ_AP017422.1"/>
</dbReference>
<dbReference type="AlphaFoldDB" id="A0A173MG75"/>
<reference evidence="2" key="1">
    <citation type="submission" date="2017-01" db="EMBL/GenBank/DDBJ databases">
        <authorList>
            <person name="Varghese N."/>
            <person name="Submissions S."/>
        </authorList>
    </citation>
    <scope>NUCLEOTIDE SEQUENCE [LARGE SCALE GENOMIC DNA]</scope>
    <source>
        <strain evidence="2">DSM 21054</strain>
    </source>
</reference>
<evidence type="ECO:0000313" key="1">
    <source>
        <dbReference type="EMBL" id="SIT27139.1"/>
    </source>
</evidence>
<organism evidence="1 2">
    <name type="scientific">Filimonas lacunae</name>
    <dbReference type="NCBI Taxonomy" id="477680"/>
    <lineage>
        <taxon>Bacteria</taxon>
        <taxon>Pseudomonadati</taxon>
        <taxon>Bacteroidota</taxon>
        <taxon>Chitinophagia</taxon>
        <taxon>Chitinophagales</taxon>
        <taxon>Chitinophagaceae</taxon>
        <taxon>Filimonas</taxon>
    </lineage>
</organism>
<keyword evidence="2" id="KW-1185">Reference proteome</keyword>
<dbReference type="EMBL" id="FTOR01000007">
    <property type="protein sequence ID" value="SIT27139.1"/>
    <property type="molecule type" value="Genomic_DNA"/>
</dbReference>
<protein>
    <submittedName>
        <fullName evidence="1">Uncharacterized protein</fullName>
    </submittedName>
</protein>
<evidence type="ECO:0000313" key="2">
    <source>
        <dbReference type="Proteomes" id="UP000186917"/>
    </source>
</evidence>
<gene>
    <name evidence="1" type="ORF">SAMN05421788_107151</name>
</gene>